<feature type="domain" description="Inhibitor I9" evidence="3">
    <location>
        <begin position="72"/>
        <end position="122"/>
    </location>
</feature>
<dbReference type="InterPro" id="IPR052471">
    <property type="entry name" value="PBI_I9"/>
</dbReference>
<dbReference type="Pfam" id="PF05922">
    <property type="entry name" value="Inhibitor_I9"/>
    <property type="match status" value="1"/>
</dbReference>
<dbReference type="Gene3D" id="3.30.70.80">
    <property type="entry name" value="Peptidase S8 propeptide/proteinase inhibitor I9"/>
    <property type="match status" value="1"/>
</dbReference>
<dbReference type="SUPFAM" id="SSF54897">
    <property type="entry name" value="Protease propeptides/inhibitors"/>
    <property type="match status" value="1"/>
</dbReference>
<proteinExistence type="inferred from homology"/>
<accession>A0A9P6NRE1</accession>
<evidence type="ECO:0000313" key="5">
    <source>
        <dbReference type="Proteomes" id="UP000886653"/>
    </source>
</evidence>
<evidence type="ECO:0000259" key="3">
    <source>
        <dbReference type="Pfam" id="PF05922"/>
    </source>
</evidence>
<dbReference type="FunFam" id="3.30.70.80:FF:000005">
    <property type="entry name" value="Proteinase inhibitor I2B"/>
    <property type="match status" value="1"/>
</dbReference>
<evidence type="ECO:0000313" key="4">
    <source>
        <dbReference type="EMBL" id="KAG0148864.1"/>
    </source>
</evidence>
<dbReference type="EMBL" id="MU167232">
    <property type="protein sequence ID" value="KAG0148864.1"/>
    <property type="molecule type" value="Genomic_DNA"/>
</dbReference>
<dbReference type="GO" id="GO:0042144">
    <property type="term" value="P:vacuole fusion, non-autophagic"/>
    <property type="evidence" value="ECO:0007669"/>
    <property type="project" value="TreeGrafter"/>
</dbReference>
<feature type="region of interest" description="Disordered" evidence="2">
    <location>
        <begin position="1"/>
        <end position="37"/>
    </location>
</feature>
<evidence type="ECO:0000256" key="1">
    <source>
        <dbReference type="ARBA" id="ARBA00038069"/>
    </source>
</evidence>
<organism evidence="4 5">
    <name type="scientific">Cronartium quercuum f. sp. fusiforme G11</name>
    <dbReference type="NCBI Taxonomy" id="708437"/>
    <lineage>
        <taxon>Eukaryota</taxon>
        <taxon>Fungi</taxon>
        <taxon>Dikarya</taxon>
        <taxon>Basidiomycota</taxon>
        <taxon>Pucciniomycotina</taxon>
        <taxon>Pucciniomycetes</taxon>
        <taxon>Pucciniales</taxon>
        <taxon>Coleosporiaceae</taxon>
        <taxon>Cronartium</taxon>
    </lineage>
</organism>
<dbReference type="InterPro" id="IPR037045">
    <property type="entry name" value="S8pro/Inhibitor_I9_sf"/>
</dbReference>
<comment type="caution">
    <text evidence="4">The sequence shown here is derived from an EMBL/GenBank/DDBJ whole genome shotgun (WGS) entry which is preliminary data.</text>
</comment>
<dbReference type="InterPro" id="IPR010259">
    <property type="entry name" value="S8pro/Inhibitor_I9"/>
</dbReference>
<dbReference type="PANTHER" id="PTHR28288">
    <property type="entry name" value="PROTEASE B INHIBITOR 2"/>
    <property type="match status" value="1"/>
</dbReference>
<dbReference type="Proteomes" id="UP000886653">
    <property type="component" value="Unassembled WGS sequence"/>
</dbReference>
<dbReference type="OrthoDB" id="2506678at2759"/>
<reference evidence="4" key="1">
    <citation type="submission" date="2013-11" db="EMBL/GenBank/DDBJ databases">
        <title>Genome sequence of the fusiform rust pathogen reveals effectors for host alternation and coevolution with pine.</title>
        <authorList>
            <consortium name="DOE Joint Genome Institute"/>
            <person name="Smith K."/>
            <person name="Pendleton A."/>
            <person name="Kubisiak T."/>
            <person name="Anderson C."/>
            <person name="Salamov A."/>
            <person name="Aerts A."/>
            <person name="Riley R."/>
            <person name="Clum A."/>
            <person name="Lindquist E."/>
            <person name="Ence D."/>
            <person name="Campbell M."/>
            <person name="Kronenberg Z."/>
            <person name="Feau N."/>
            <person name="Dhillon B."/>
            <person name="Hamelin R."/>
            <person name="Burleigh J."/>
            <person name="Smith J."/>
            <person name="Yandell M."/>
            <person name="Nelson C."/>
            <person name="Grigoriev I."/>
            <person name="Davis J."/>
        </authorList>
    </citation>
    <scope>NUCLEOTIDE SEQUENCE</scope>
    <source>
        <strain evidence="4">G11</strain>
    </source>
</reference>
<sequence length="123" mass="13506">MSSADTTDIAQADAAIATDPSLSNDTDLKTEENAQPSIDELAEESVYSKEPKHNFLITLKPGTTTEELDEYEKQLQVQGGTIRHKYNSVLLKGFAVSLPESRLEGLSEDPNIQYVEPDGDVHI</sequence>
<evidence type="ECO:0000256" key="2">
    <source>
        <dbReference type="SAM" id="MobiDB-lite"/>
    </source>
</evidence>
<protein>
    <recommendedName>
        <fullName evidence="3">Inhibitor I9 domain-containing protein</fullName>
    </recommendedName>
</protein>
<comment type="similarity">
    <text evidence="1">Belongs to the protease inhibitor I9 family.</text>
</comment>
<name>A0A9P6NRE1_9BASI</name>
<gene>
    <name evidence="4" type="ORF">CROQUDRAFT_89685</name>
</gene>
<dbReference type="PANTHER" id="PTHR28288:SF2">
    <property type="entry name" value="PROTEASE B INHIBITOR 2"/>
    <property type="match status" value="1"/>
</dbReference>
<dbReference type="AlphaFoldDB" id="A0A9P6NRE1"/>
<keyword evidence="5" id="KW-1185">Reference proteome</keyword>
<dbReference type="GO" id="GO:0004866">
    <property type="term" value="F:endopeptidase inhibitor activity"/>
    <property type="evidence" value="ECO:0007669"/>
    <property type="project" value="TreeGrafter"/>
</dbReference>
<feature type="compositionally biased region" description="Low complexity" evidence="2">
    <location>
        <begin position="1"/>
        <end position="19"/>
    </location>
</feature>